<keyword evidence="5" id="KW-0521">NADP</keyword>
<dbReference type="PANTHER" id="PTHR42907">
    <property type="entry name" value="FMN-LINKED OXIDOREDUCTASES SUPERFAMILY PROTEIN"/>
    <property type="match status" value="1"/>
</dbReference>
<dbReference type="GO" id="GO:0017150">
    <property type="term" value="F:tRNA dihydrouridine synthase activity"/>
    <property type="evidence" value="ECO:0007669"/>
    <property type="project" value="InterPro"/>
</dbReference>
<dbReference type="Proteomes" id="UP000192639">
    <property type="component" value="Unassembled WGS sequence"/>
</dbReference>
<dbReference type="InterPro" id="IPR001269">
    <property type="entry name" value="DUS_fam"/>
</dbReference>
<comment type="cofactor">
    <cofactor evidence="8 10">
        <name>FMN</name>
        <dbReference type="ChEBI" id="CHEBI:58210"/>
    </cofactor>
</comment>
<evidence type="ECO:0000256" key="9">
    <source>
        <dbReference type="PIRSR" id="PIRSR006621-1"/>
    </source>
</evidence>
<feature type="active site" description="Proton donor" evidence="9">
    <location>
        <position position="102"/>
    </location>
</feature>
<sequence>METNLKERRFEKELAVAPMLKVTTPCFRRFLGIISPTVALYTEMIVANTVVNVTDHKLRFLLGDPTETTVVQIGGSDPPMIATAVERLIGMGYDKFNLNCGCPSDRVQKGMFGAILMKHKELVSEIINCVYDRCGVIMTVKCRIGVDEFDSYDFFSEFISHIADTTKCRVFYVHARKCWLRGLNPRQNRNIPPLHYEFVHKIKEDRPNLFIGLNGGIKARNIDSVGDLDGAMIGREAWNNIEVFNEIRGEAVDMKEAVREYLEWCSTTEYSISRVVQPLINIRKGMGNSKAYKKALNDAVQNKTKDFLDFYQNIEHFYHSNSGDLLISPS</sequence>
<evidence type="ECO:0000313" key="12">
    <source>
        <dbReference type="EMBL" id="ORD95007.1"/>
    </source>
</evidence>
<comment type="similarity">
    <text evidence="8">Belongs to the dus family.</text>
</comment>
<evidence type="ECO:0000256" key="4">
    <source>
        <dbReference type="ARBA" id="ARBA00022694"/>
    </source>
</evidence>
<evidence type="ECO:0000256" key="10">
    <source>
        <dbReference type="PIRSR" id="PIRSR006621-2"/>
    </source>
</evidence>
<dbReference type="CDD" id="cd02801">
    <property type="entry name" value="DUS_like_FMN"/>
    <property type="match status" value="1"/>
</dbReference>
<evidence type="ECO:0000259" key="11">
    <source>
        <dbReference type="Pfam" id="PF01207"/>
    </source>
</evidence>
<evidence type="ECO:0000256" key="6">
    <source>
        <dbReference type="ARBA" id="ARBA00022884"/>
    </source>
</evidence>
<dbReference type="EC" id="1.3.1.-" evidence="8"/>
<organism evidence="12 13">
    <name type="scientific">Enterospora canceri</name>
    <dbReference type="NCBI Taxonomy" id="1081671"/>
    <lineage>
        <taxon>Eukaryota</taxon>
        <taxon>Fungi</taxon>
        <taxon>Fungi incertae sedis</taxon>
        <taxon>Microsporidia</taxon>
        <taxon>Enterocytozoonidae</taxon>
        <taxon>Enterospora</taxon>
    </lineage>
</organism>
<dbReference type="GO" id="GO:0000049">
    <property type="term" value="F:tRNA binding"/>
    <property type="evidence" value="ECO:0007669"/>
    <property type="project" value="UniProtKB-KW"/>
</dbReference>
<keyword evidence="2 8" id="KW-0285">Flavoprotein</keyword>
<dbReference type="OrthoDB" id="10262250at2759"/>
<comment type="function">
    <text evidence="8">Catalyzes the synthesis of dihydrouridine, a modified base found in the D-loop of most tRNAs.</text>
</comment>
<dbReference type="SUPFAM" id="SSF51395">
    <property type="entry name" value="FMN-linked oxidoreductases"/>
    <property type="match status" value="1"/>
</dbReference>
<dbReference type="PIRSF" id="PIRSF006621">
    <property type="entry name" value="Dus"/>
    <property type="match status" value="1"/>
</dbReference>
<keyword evidence="6" id="KW-0694">RNA-binding</keyword>
<protein>
    <recommendedName>
        <fullName evidence="8">tRNA-dihydrouridine synthase</fullName>
        <ecNumber evidence="8">1.3.1.-</ecNumber>
    </recommendedName>
</protein>
<name>A0A1Y1S9A6_9MICR</name>
<evidence type="ECO:0000313" key="13">
    <source>
        <dbReference type="Proteomes" id="UP000192639"/>
    </source>
</evidence>
<dbReference type="NCBIfam" id="NF008774">
    <property type="entry name" value="PRK11815.1"/>
    <property type="match status" value="1"/>
</dbReference>
<feature type="binding site" evidence="10">
    <location>
        <begin position="214"/>
        <end position="216"/>
    </location>
    <ligand>
        <name>FMN</name>
        <dbReference type="ChEBI" id="CHEBI:58210"/>
    </ligand>
</feature>
<evidence type="ECO:0000256" key="1">
    <source>
        <dbReference type="ARBA" id="ARBA00022555"/>
    </source>
</evidence>
<evidence type="ECO:0000256" key="8">
    <source>
        <dbReference type="PIRNR" id="PIRNR006621"/>
    </source>
</evidence>
<comment type="caution">
    <text evidence="12">The sequence shown here is derived from an EMBL/GenBank/DDBJ whole genome shotgun (WGS) entry which is preliminary data.</text>
</comment>
<dbReference type="InterPro" id="IPR035587">
    <property type="entry name" value="DUS-like_FMN-bd"/>
</dbReference>
<dbReference type="InterPro" id="IPR004653">
    <property type="entry name" value="DusA"/>
</dbReference>
<feature type="binding site" evidence="10">
    <location>
        <position position="72"/>
    </location>
    <ligand>
        <name>FMN</name>
        <dbReference type="ChEBI" id="CHEBI:58210"/>
    </ligand>
</feature>
<evidence type="ECO:0000256" key="7">
    <source>
        <dbReference type="ARBA" id="ARBA00023002"/>
    </source>
</evidence>
<keyword evidence="10" id="KW-0547">Nucleotide-binding</keyword>
<reference evidence="12 13" key="1">
    <citation type="journal article" date="2017" name="Environ. Microbiol.">
        <title>Decay of the glycolytic pathway and adaptation to intranuclear parasitism within Enterocytozoonidae microsporidia.</title>
        <authorList>
            <person name="Wiredu Boakye D."/>
            <person name="Jaroenlak P."/>
            <person name="Prachumwat A."/>
            <person name="Williams T.A."/>
            <person name="Bateman K.S."/>
            <person name="Itsathitphaisarn O."/>
            <person name="Sritunyalucksana K."/>
            <person name="Paszkiewicz K.H."/>
            <person name="Moore K.A."/>
            <person name="Stentiford G.D."/>
            <person name="Williams B.A."/>
        </authorList>
    </citation>
    <scope>NUCLEOTIDE SEQUENCE [LARGE SCALE GENOMIC DNA]</scope>
    <source>
        <strain evidence="12 13">GB1</strain>
    </source>
</reference>
<feature type="domain" description="DUS-like FMN-binding" evidence="11">
    <location>
        <begin position="16"/>
        <end position="297"/>
    </location>
</feature>
<dbReference type="GO" id="GO:0050660">
    <property type="term" value="F:flavin adenine dinucleotide binding"/>
    <property type="evidence" value="ECO:0007669"/>
    <property type="project" value="InterPro"/>
</dbReference>
<keyword evidence="3 8" id="KW-0288">FMN</keyword>
<keyword evidence="1" id="KW-0820">tRNA-binding</keyword>
<keyword evidence="4 8" id="KW-0819">tRNA processing</keyword>
<dbReference type="PANTHER" id="PTHR42907:SF1">
    <property type="entry name" value="FMN-LINKED OXIDOREDUCTASES SUPERFAMILY PROTEIN"/>
    <property type="match status" value="1"/>
</dbReference>
<dbReference type="VEuPathDB" id="MicrosporidiaDB:ECANGB1_1705"/>
<dbReference type="AlphaFoldDB" id="A0A1Y1S9A6"/>
<proteinExistence type="inferred from homology"/>
<evidence type="ECO:0000256" key="2">
    <source>
        <dbReference type="ARBA" id="ARBA00022630"/>
    </source>
</evidence>
<keyword evidence="7 8" id="KW-0560">Oxidoreductase</keyword>
<feature type="binding site" evidence="10">
    <location>
        <begin position="234"/>
        <end position="235"/>
    </location>
    <ligand>
        <name>FMN</name>
        <dbReference type="ChEBI" id="CHEBI:58210"/>
    </ligand>
</feature>
<feature type="binding site" evidence="10">
    <location>
        <position position="174"/>
    </location>
    <ligand>
        <name>FMN</name>
        <dbReference type="ChEBI" id="CHEBI:58210"/>
    </ligand>
</feature>
<keyword evidence="13" id="KW-1185">Reference proteome</keyword>
<evidence type="ECO:0000256" key="5">
    <source>
        <dbReference type="ARBA" id="ARBA00022857"/>
    </source>
</evidence>
<feature type="binding site" evidence="10">
    <location>
        <position position="141"/>
    </location>
    <ligand>
        <name>FMN</name>
        <dbReference type="ChEBI" id="CHEBI:58210"/>
    </ligand>
</feature>
<evidence type="ECO:0000256" key="3">
    <source>
        <dbReference type="ARBA" id="ARBA00022643"/>
    </source>
</evidence>
<accession>A0A1Y1S9A6</accession>
<dbReference type="Pfam" id="PF01207">
    <property type="entry name" value="Dus"/>
    <property type="match status" value="1"/>
</dbReference>
<dbReference type="InterPro" id="IPR013785">
    <property type="entry name" value="Aldolase_TIM"/>
</dbReference>
<gene>
    <name evidence="12" type="primary">DUSA</name>
    <name evidence="12" type="ORF">ECANGB1_1705</name>
</gene>
<dbReference type="Gene3D" id="3.20.20.70">
    <property type="entry name" value="Aldolase class I"/>
    <property type="match status" value="1"/>
</dbReference>
<dbReference type="EMBL" id="LWDP01000005">
    <property type="protein sequence ID" value="ORD95007.1"/>
    <property type="molecule type" value="Genomic_DNA"/>
</dbReference>